<reference evidence="1 2" key="1">
    <citation type="submission" date="2019-03" db="EMBL/GenBank/DDBJ databases">
        <title>Single cell metagenomics reveals metabolic interactions within the superorganism composed of flagellate Streblomastix strix and complex community of Bacteroidetes bacteria on its surface.</title>
        <authorList>
            <person name="Treitli S.C."/>
            <person name="Kolisko M."/>
            <person name="Husnik F."/>
            <person name="Keeling P."/>
            <person name="Hampl V."/>
        </authorList>
    </citation>
    <scope>NUCLEOTIDE SEQUENCE [LARGE SCALE GENOMIC DNA]</scope>
    <source>
        <strain evidence="1">ST1C</strain>
    </source>
</reference>
<evidence type="ECO:0000313" key="1">
    <source>
        <dbReference type="EMBL" id="KAA6392929.1"/>
    </source>
</evidence>
<organism evidence="1 2">
    <name type="scientific">Streblomastix strix</name>
    <dbReference type="NCBI Taxonomy" id="222440"/>
    <lineage>
        <taxon>Eukaryota</taxon>
        <taxon>Metamonada</taxon>
        <taxon>Preaxostyla</taxon>
        <taxon>Oxymonadida</taxon>
        <taxon>Streblomastigidae</taxon>
        <taxon>Streblomastix</taxon>
    </lineage>
</organism>
<name>A0A5J4WF29_9EUKA</name>
<accession>A0A5J4WF29</accession>
<protein>
    <submittedName>
        <fullName evidence="1">Uncharacterized protein</fullName>
    </submittedName>
</protein>
<dbReference type="Proteomes" id="UP000324800">
    <property type="component" value="Unassembled WGS sequence"/>
</dbReference>
<evidence type="ECO:0000313" key="2">
    <source>
        <dbReference type="Proteomes" id="UP000324800"/>
    </source>
</evidence>
<dbReference type="AlphaFoldDB" id="A0A5J4WF29"/>
<proteinExistence type="predicted"/>
<comment type="caution">
    <text evidence="1">The sequence shown here is derived from an EMBL/GenBank/DDBJ whole genome shotgun (WGS) entry which is preliminary data.</text>
</comment>
<sequence>MNPRYGRGQLNGLMGWQVVCEWKHPNIAVQIDMSWDFGSGTGEREEDFKDDFIDEARYLESKSLDKEFEETHSQKTLKKLEKPRCNKSQTQWYYNNQVWDSQFGPLFGQTSYS</sequence>
<dbReference type="EMBL" id="SNRW01002394">
    <property type="protein sequence ID" value="KAA6392929.1"/>
    <property type="molecule type" value="Genomic_DNA"/>
</dbReference>
<gene>
    <name evidence="1" type="ORF">EZS28_011540</name>
</gene>